<reference evidence="1 2" key="1">
    <citation type="submission" date="2013-11" db="EMBL/GenBank/DDBJ databases">
        <title>The Genome Sequence of Phytophthora parasitica P10297.</title>
        <authorList>
            <consortium name="The Broad Institute Genomics Platform"/>
            <person name="Russ C."/>
            <person name="Tyler B."/>
            <person name="Panabieres F."/>
            <person name="Shan W."/>
            <person name="Tripathy S."/>
            <person name="Grunwald N."/>
            <person name="Machado M."/>
            <person name="Johnson C.S."/>
            <person name="Walker B."/>
            <person name="Young S.K."/>
            <person name="Zeng Q."/>
            <person name="Gargeya S."/>
            <person name="Fitzgerald M."/>
            <person name="Haas B."/>
            <person name="Abouelleil A."/>
            <person name="Allen A.W."/>
            <person name="Alvarado L."/>
            <person name="Arachchi H.M."/>
            <person name="Berlin A.M."/>
            <person name="Chapman S.B."/>
            <person name="Gainer-Dewar J."/>
            <person name="Goldberg J."/>
            <person name="Griggs A."/>
            <person name="Gujja S."/>
            <person name="Hansen M."/>
            <person name="Howarth C."/>
            <person name="Imamovic A."/>
            <person name="Ireland A."/>
            <person name="Larimer J."/>
            <person name="McCowan C."/>
            <person name="Murphy C."/>
            <person name="Pearson M."/>
            <person name="Poon T.W."/>
            <person name="Priest M."/>
            <person name="Roberts A."/>
            <person name="Saif S."/>
            <person name="Shea T."/>
            <person name="Sisk P."/>
            <person name="Sykes S."/>
            <person name="Wortman J."/>
            <person name="Nusbaum C."/>
            <person name="Birren B."/>
        </authorList>
    </citation>
    <scope>NUCLEOTIDE SEQUENCE [LARGE SCALE GENOMIC DNA]</scope>
    <source>
        <strain evidence="1 2">P10297</strain>
    </source>
</reference>
<comment type="caution">
    <text evidence="1">The sequence shown here is derived from an EMBL/GenBank/DDBJ whole genome shotgun (WGS) entry which is preliminary data.</text>
</comment>
<protein>
    <submittedName>
        <fullName evidence="1">Uncharacterized protein</fullName>
    </submittedName>
</protein>
<dbReference type="Proteomes" id="UP000018948">
    <property type="component" value="Unassembled WGS sequence"/>
</dbReference>
<gene>
    <name evidence="1" type="ORF">F442_07532</name>
</gene>
<sequence length="189" mass="20892">MSATTKNMRTHLSSCDAVPSPLGPLMIGETLEYEEEERRASGTQTLITQLNAKVYPRRSREEREALDLKFAATKLGRPSAPSMAKLFLILSTINGLLRMAKALIKAPSVTLGVDGATNILSRSMSNVIAHDPRPWFVEYLLADLKKVSAPEVFKKIEATISRIHAYHQKEVVFGLFPTVAISCDPFECC</sequence>
<organism evidence="1 2">
    <name type="scientific">Phytophthora nicotianae P10297</name>
    <dbReference type="NCBI Taxonomy" id="1317064"/>
    <lineage>
        <taxon>Eukaryota</taxon>
        <taxon>Sar</taxon>
        <taxon>Stramenopiles</taxon>
        <taxon>Oomycota</taxon>
        <taxon>Peronosporomycetes</taxon>
        <taxon>Peronosporales</taxon>
        <taxon>Peronosporaceae</taxon>
        <taxon>Phytophthora</taxon>
    </lineage>
</organism>
<name>W2ZGR5_PHYNI</name>
<dbReference type="AlphaFoldDB" id="W2ZGR5"/>
<dbReference type="EMBL" id="ANIY01001577">
    <property type="protein sequence ID" value="ETP46166.1"/>
    <property type="molecule type" value="Genomic_DNA"/>
</dbReference>
<evidence type="ECO:0000313" key="2">
    <source>
        <dbReference type="Proteomes" id="UP000018948"/>
    </source>
</evidence>
<accession>W2ZGR5</accession>
<evidence type="ECO:0000313" key="1">
    <source>
        <dbReference type="EMBL" id="ETP46166.1"/>
    </source>
</evidence>
<proteinExistence type="predicted"/>